<keyword evidence="1" id="KW-1133">Transmembrane helix</keyword>
<keyword evidence="1" id="KW-0472">Membrane</keyword>
<feature type="transmembrane region" description="Helical" evidence="1">
    <location>
        <begin position="40"/>
        <end position="65"/>
    </location>
</feature>
<protein>
    <recommendedName>
        <fullName evidence="4">YhhN-like protein</fullName>
    </recommendedName>
</protein>
<evidence type="ECO:0000313" key="2">
    <source>
        <dbReference type="EMBL" id="GAA4430213.1"/>
    </source>
</evidence>
<keyword evidence="3" id="KW-1185">Reference proteome</keyword>
<feature type="transmembrane region" description="Helical" evidence="1">
    <location>
        <begin position="161"/>
        <end position="181"/>
    </location>
</feature>
<reference evidence="3" key="1">
    <citation type="journal article" date="2019" name="Int. J. Syst. Evol. Microbiol.">
        <title>The Global Catalogue of Microorganisms (GCM) 10K type strain sequencing project: providing services to taxonomists for standard genome sequencing and annotation.</title>
        <authorList>
            <consortium name="The Broad Institute Genomics Platform"/>
            <consortium name="The Broad Institute Genome Sequencing Center for Infectious Disease"/>
            <person name="Wu L."/>
            <person name="Ma J."/>
        </authorList>
    </citation>
    <scope>NUCLEOTIDE SEQUENCE [LARGE SCALE GENOMIC DNA]</scope>
    <source>
        <strain evidence="3">JCM 17926</strain>
    </source>
</reference>
<feature type="transmembrane region" description="Helical" evidence="1">
    <location>
        <begin position="101"/>
        <end position="119"/>
    </location>
</feature>
<gene>
    <name evidence="2" type="ORF">GCM10023188_16610</name>
</gene>
<feature type="transmembrane region" description="Helical" evidence="1">
    <location>
        <begin position="12"/>
        <end position="31"/>
    </location>
</feature>
<feature type="transmembrane region" description="Helical" evidence="1">
    <location>
        <begin position="193"/>
        <end position="215"/>
    </location>
</feature>
<feature type="transmembrane region" description="Helical" evidence="1">
    <location>
        <begin position="131"/>
        <end position="149"/>
    </location>
</feature>
<feature type="transmembrane region" description="Helical" evidence="1">
    <location>
        <begin position="71"/>
        <end position="89"/>
    </location>
</feature>
<evidence type="ECO:0008006" key="4">
    <source>
        <dbReference type="Google" id="ProtNLM"/>
    </source>
</evidence>
<comment type="caution">
    <text evidence="2">The sequence shown here is derived from an EMBL/GenBank/DDBJ whole genome shotgun (WGS) entry which is preliminary data.</text>
</comment>
<dbReference type="RefSeq" id="WP_345158245.1">
    <property type="nucleotide sequence ID" value="NZ_BAABHC010000006.1"/>
</dbReference>
<accession>A0ABP8LJZ8</accession>
<evidence type="ECO:0000313" key="3">
    <source>
        <dbReference type="Proteomes" id="UP001500552"/>
    </source>
</evidence>
<keyword evidence="1" id="KW-0812">Transmembrane</keyword>
<evidence type="ECO:0000256" key="1">
    <source>
        <dbReference type="SAM" id="Phobius"/>
    </source>
</evidence>
<name>A0ABP8LJZ8_9BACT</name>
<proteinExistence type="predicted"/>
<organism evidence="2 3">
    <name type="scientific">Pontibacter saemangeumensis</name>
    <dbReference type="NCBI Taxonomy" id="1084525"/>
    <lineage>
        <taxon>Bacteria</taxon>
        <taxon>Pseudomonadati</taxon>
        <taxon>Bacteroidota</taxon>
        <taxon>Cytophagia</taxon>
        <taxon>Cytophagales</taxon>
        <taxon>Hymenobacteraceae</taxon>
        <taxon>Pontibacter</taxon>
    </lineage>
</organism>
<dbReference type="EMBL" id="BAABHC010000006">
    <property type="protein sequence ID" value="GAA4430213.1"/>
    <property type="molecule type" value="Genomic_DNA"/>
</dbReference>
<sequence>MEVFFSKYYYWLSYTSSFSVLVPLLASLILLKQFGRPGKVFWGVFLYIVFLAIVETLGFLSVYLWSGSNLWISYLYVPIEYALLSWIYYMSFEQKQIKSGIIISVIVFLLACIAEAFWGAGTHNMNSYSRVMESTILIALALLYLFVLYKDLNYVYLEQDPMFVLSCGVMIFFAGTAMAYGMFNKALAISDNMARVCMTITYVLNISFNCVLVLVQRRAVTA</sequence>
<dbReference type="Proteomes" id="UP001500552">
    <property type="component" value="Unassembled WGS sequence"/>
</dbReference>